<dbReference type="Proteomes" id="UP001304895">
    <property type="component" value="Unassembled WGS sequence"/>
</dbReference>
<keyword evidence="7" id="KW-1185">Reference proteome</keyword>
<evidence type="ECO:0000256" key="4">
    <source>
        <dbReference type="PIRSR" id="PIRSR602401-1"/>
    </source>
</evidence>
<dbReference type="GO" id="GO:0004497">
    <property type="term" value="F:monooxygenase activity"/>
    <property type="evidence" value="ECO:0007669"/>
    <property type="project" value="InterPro"/>
</dbReference>
<dbReference type="Gene3D" id="1.10.630.10">
    <property type="entry name" value="Cytochrome P450"/>
    <property type="match status" value="1"/>
</dbReference>
<keyword evidence="1 4" id="KW-0349">Heme</keyword>
<reference evidence="6" key="1">
    <citation type="journal article" date="2023" name="Mol. Phylogenet. Evol.">
        <title>Genome-scale phylogeny and comparative genomics of the fungal order Sordariales.</title>
        <authorList>
            <person name="Hensen N."/>
            <person name="Bonometti L."/>
            <person name="Westerberg I."/>
            <person name="Brannstrom I.O."/>
            <person name="Guillou S."/>
            <person name="Cros-Aarteil S."/>
            <person name="Calhoun S."/>
            <person name="Haridas S."/>
            <person name="Kuo A."/>
            <person name="Mondo S."/>
            <person name="Pangilinan J."/>
            <person name="Riley R."/>
            <person name="LaButti K."/>
            <person name="Andreopoulos B."/>
            <person name="Lipzen A."/>
            <person name="Chen C."/>
            <person name="Yan M."/>
            <person name="Daum C."/>
            <person name="Ng V."/>
            <person name="Clum A."/>
            <person name="Steindorff A."/>
            <person name="Ohm R.A."/>
            <person name="Martin F."/>
            <person name="Silar P."/>
            <person name="Natvig D.O."/>
            <person name="Lalanne C."/>
            <person name="Gautier V."/>
            <person name="Ament-Velasquez S.L."/>
            <person name="Kruys A."/>
            <person name="Hutchinson M.I."/>
            <person name="Powell A.J."/>
            <person name="Barry K."/>
            <person name="Miller A.N."/>
            <person name="Grigoriev I.V."/>
            <person name="Debuchy R."/>
            <person name="Gladieux P."/>
            <person name="Hiltunen Thoren M."/>
            <person name="Johannesson H."/>
        </authorList>
    </citation>
    <scope>NUCLEOTIDE SEQUENCE</scope>
    <source>
        <strain evidence="6">CBS 123565</strain>
    </source>
</reference>
<protein>
    <submittedName>
        <fullName evidence="6">Cytochrome P450</fullName>
    </submittedName>
</protein>
<dbReference type="PANTHER" id="PTHR24305">
    <property type="entry name" value="CYTOCHROME P450"/>
    <property type="match status" value="1"/>
</dbReference>
<sequence length="558" mass="61761">MSLPMIPYRLISATSLAGGYLLSSGRIPQWPQPGFLAASTALWVAQFLVGFVWAVILYPKFFSPLRGLPEPSGNSWLMGQFAAIRKLPTGVPHISWINSIPNDGLIRYLGMFNQERLMVTSPKSLAEVLVTKNYDFQKPAQVRHTIGRILGFGILLAEGEVHKMQRKNLLPSFAFRHIKDLYPLFWEKSCDGVRAMTQQILEDASKTPDAKSTAVIEAGSYASRITLDIIGLAGLGHDFGAINDPHNPLSEAYWNLFKPNRQAQILGLIGQVIPPKIIGWLPVQRNADIYAAARLIRAMCADLIKEKKEKLARKELVDLDILSVALESGAFSDENLIDQLMTFLAAGHETTASAMTWATYLLAKHPEVQARLRAEVREHLPPISSPEDTTTVSSMDIDRMTYLNAVCNEVLRYFSPVPLTLRVAACDTSIQGQFVPKGTQIMLVPWAVNKSVSLWGDDALEFNPDRWIPKSSNDKQAASGGATSNFAFLSFLHGPRSCIGLSFAKAEFCCLLASWVGRFSFELDNKEMMDEEKLDIKGGITARPAKGMHVRATVLDGW</sequence>
<comment type="cofactor">
    <cofactor evidence="4">
        <name>heme</name>
        <dbReference type="ChEBI" id="CHEBI:30413"/>
    </cofactor>
</comment>
<accession>A0AAN6UCF8</accession>
<dbReference type="GO" id="GO:0020037">
    <property type="term" value="F:heme binding"/>
    <property type="evidence" value="ECO:0007669"/>
    <property type="project" value="InterPro"/>
</dbReference>
<reference evidence="6" key="2">
    <citation type="submission" date="2023-05" db="EMBL/GenBank/DDBJ databases">
        <authorList>
            <consortium name="Lawrence Berkeley National Laboratory"/>
            <person name="Steindorff A."/>
            <person name="Hensen N."/>
            <person name="Bonometti L."/>
            <person name="Westerberg I."/>
            <person name="Brannstrom I.O."/>
            <person name="Guillou S."/>
            <person name="Cros-Aarteil S."/>
            <person name="Calhoun S."/>
            <person name="Haridas S."/>
            <person name="Kuo A."/>
            <person name="Mondo S."/>
            <person name="Pangilinan J."/>
            <person name="Riley R."/>
            <person name="Labutti K."/>
            <person name="Andreopoulos B."/>
            <person name="Lipzen A."/>
            <person name="Chen C."/>
            <person name="Yanf M."/>
            <person name="Daum C."/>
            <person name="Ng V."/>
            <person name="Clum A."/>
            <person name="Ohm R."/>
            <person name="Martin F."/>
            <person name="Silar P."/>
            <person name="Natvig D."/>
            <person name="Lalanne C."/>
            <person name="Gautier V."/>
            <person name="Ament-Velasquez S.L."/>
            <person name="Kruys A."/>
            <person name="Hutchinson M.I."/>
            <person name="Powell A.J."/>
            <person name="Barry K."/>
            <person name="Miller A.N."/>
            <person name="Grigoriev I.V."/>
            <person name="Debuchy R."/>
            <person name="Gladieux P."/>
            <person name="Thoren M.H."/>
            <person name="Johannesson H."/>
        </authorList>
    </citation>
    <scope>NUCLEOTIDE SEQUENCE</scope>
    <source>
        <strain evidence="6">CBS 123565</strain>
    </source>
</reference>
<feature type="transmembrane region" description="Helical" evidence="5">
    <location>
        <begin position="35"/>
        <end position="58"/>
    </location>
</feature>
<dbReference type="AlphaFoldDB" id="A0AAN6UCF8"/>
<evidence type="ECO:0000256" key="1">
    <source>
        <dbReference type="ARBA" id="ARBA00022617"/>
    </source>
</evidence>
<name>A0AAN6UCF8_9PEZI</name>
<dbReference type="PRINTS" id="PR00463">
    <property type="entry name" value="EP450I"/>
</dbReference>
<dbReference type="InterPro" id="IPR002401">
    <property type="entry name" value="Cyt_P450_E_grp-I"/>
</dbReference>
<evidence type="ECO:0000256" key="3">
    <source>
        <dbReference type="ARBA" id="ARBA00023004"/>
    </source>
</evidence>
<dbReference type="PANTHER" id="PTHR24305:SF227">
    <property type="entry name" value="P450, PUTATIVE (EUROFUNG)-RELATED"/>
    <property type="match status" value="1"/>
</dbReference>
<evidence type="ECO:0000256" key="2">
    <source>
        <dbReference type="ARBA" id="ARBA00022723"/>
    </source>
</evidence>
<dbReference type="Pfam" id="PF00067">
    <property type="entry name" value="p450"/>
    <property type="match status" value="1"/>
</dbReference>
<keyword evidence="2 4" id="KW-0479">Metal-binding</keyword>
<keyword evidence="5" id="KW-0472">Membrane</keyword>
<keyword evidence="5" id="KW-0812">Transmembrane</keyword>
<evidence type="ECO:0000313" key="6">
    <source>
        <dbReference type="EMBL" id="KAK4130425.1"/>
    </source>
</evidence>
<evidence type="ECO:0000256" key="5">
    <source>
        <dbReference type="SAM" id="Phobius"/>
    </source>
</evidence>
<dbReference type="CDD" id="cd11069">
    <property type="entry name" value="CYP_FUM15-like"/>
    <property type="match status" value="1"/>
</dbReference>
<keyword evidence="3 4" id="KW-0408">Iron</keyword>
<gene>
    <name evidence="6" type="ORF">BT67DRAFT_490413</name>
</gene>
<dbReference type="SUPFAM" id="SSF48264">
    <property type="entry name" value="Cytochrome P450"/>
    <property type="match status" value="1"/>
</dbReference>
<proteinExistence type="predicted"/>
<dbReference type="InterPro" id="IPR036396">
    <property type="entry name" value="Cyt_P450_sf"/>
</dbReference>
<dbReference type="PRINTS" id="PR00385">
    <property type="entry name" value="P450"/>
</dbReference>
<dbReference type="EMBL" id="MU853436">
    <property type="protein sequence ID" value="KAK4130425.1"/>
    <property type="molecule type" value="Genomic_DNA"/>
</dbReference>
<evidence type="ECO:0000313" key="7">
    <source>
        <dbReference type="Proteomes" id="UP001304895"/>
    </source>
</evidence>
<feature type="binding site" description="axial binding residue" evidence="4">
    <location>
        <position position="498"/>
    </location>
    <ligand>
        <name>heme</name>
        <dbReference type="ChEBI" id="CHEBI:30413"/>
    </ligand>
    <ligandPart>
        <name>Fe</name>
        <dbReference type="ChEBI" id="CHEBI:18248"/>
    </ligandPart>
</feature>
<dbReference type="GO" id="GO:0005506">
    <property type="term" value="F:iron ion binding"/>
    <property type="evidence" value="ECO:0007669"/>
    <property type="project" value="InterPro"/>
</dbReference>
<dbReference type="InterPro" id="IPR001128">
    <property type="entry name" value="Cyt_P450"/>
</dbReference>
<dbReference type="InterPro" id="IPR050121">
    <property type="entry name" value="Cytochrome_P450_monoxygenase"/>
</dbReference>
<keyword evidence="5" id="KW-1133">Transmembrane helix</keyword>
<dbReference type="GO" id="GO:0016705">
    <property type="term" value="F:oxidoreductase activity, acting on paired donors, with incorporation or reduction of molecular oxygen"/>
    <property type="evidence" value="ECO:0007669"/>
    <property type="project" value="InterPro"/>
</dbReference>
<comment type="caution">
    <text evidence="6">The sequence shown here is derived from an EMBL/GenBank/DDBJ whole genome shotgun (WGS) entry which is preliminary data.</text>
</comment>
<organism evidence="6 7">
    <name type="scientific">Trichocladium antarcticum</name>
    <dbReference type="NCBI Taxonomy" id="1450529"/>
    <lineage>
        <taxon>Eukaryota</taxon>
        <taxon>Fungi</taxon>
        <taxon>Dikarya</taxon>
        <taxon>Ascomycota</taxon>
        <taxon>Pezizomycotina</taxon>
        <taxon>Sordariomycetes</taxon>
        <taxon>Sordariomycetidae</taxon>
        <taxon>Sordariales</taxon>
        <taxon>Chaetomiaceae</taxon>
        <taxon>Trichocladium</taxon>
    </lineage>
</organism>
<dbReference type="FunFam" id="1.10.630.10:FF:000051">
    <property type="entry name" value="Cytochrome P450 monooxygenase (Fum15)"/>
    <property type="match status" value="1"/>
</dbReference>